<dbReference type="RefSeq" id="WP_146649191.1">
    <property type="nucleotide sequence ID" value="NZ_CP012333.1"/>
</dbReference>
<gene>
    <name evidence="2" type="ORF">AKJ09_04839</name>
</gene>
<evidence type="ECO:0000256" key="1">
    <source>
        <dbReference type="SAM" id="MobiDB-lite"/>
    </source>
</evidence>
<evidence type="ECO:0000313" key="2">
    <source>
        <dbReference type="EMBL" id="AKU98175.1"/>
    </source>
</evidence>
<sequence>MKLDGPPRLTDDEASELGRALRLSGRQTMDAAASARLAQRLQTSGAFEETSSAGSMASGSVLARLGSAKFALLGLVALGGAAVTWRSQHTTPPTPSSVVALARTSEAPHVTNDPSPAPVPATSSETMPSISVDALPSSTASAPARAIVRPIAPAASTSAPTASHASAPSEAEFALIRRAQLALTDNPTQALALTDEHARTFPNGELTQERELTAVEALARLGRMPEATNRAQALLARFPRTPYVARIERALAR</sequence>
<keyword evidence="3" id="KW-1185">Reference proteome</keyword>
<dbReference type="KEGG" id="llu:AKJ09_04839"/>
<dbReference type="EMBL" id="CP012333">
    <property type="protein sequence ID" value="AKU98175.1"/>
    <property type="molecule type" value="Genomic_DNA"/>
</dbReference>
<name>A0A0K1PXB4_9BACT</name>
<dbReference type="OrthoDB" id="5526694at2"/>
<feature type="region of interest" description="Disordered" evidence="1">
    <location>
        <begin position="107"/>
        <end position="128"/>
    </location>
</feature>
<dbReference type="AlphaFoldDB" id="A0A0K1PXB4"/>
<proteinExistence type="predicted"/>
<evidence type="ECO:0008006" key="4">
    <source>
        <dbReference type="Google" id="ProtNLM"/>
    </source>
</evidence>
<evidence type="ECO:0000313" key="3">
    <source>
        <dbReference type="Proteomes" id="UP000064967"/>
    </source>
</evidence>
<protein>
    <recommendedName>
        <fullName evidence="4">Outer membrane lipoprotein BamD-like domain-containing protein</fullName>
    </recommendedName>
</protein>
<accession>A0A0K1PXB4</accession>
<dbReference type="Proteomes" id="UP000064967">
    <property type="component" value="Chromosome"/>
</dbReference>
<dbReference type="STRING" id="1391654.AKJ09_04839"/>
<organism evidence="2 3">
    <name type="scientific">Labilithrix luteola</name>
    <dbReference type="NCBI Taxonomy" id="1391654"/>
    <lineage>
        <taxon>Bacteria</taxon>
        <taxon>Pseudomonadati</taxon>
        <taxon>Myxococcota</taxon>
        <taxon>Polyangia</taxon>
        <taxon>Polyangiales</taxon>
        <taxon>Labilitrichaceae</taxon>
        <taxon>Labilithrix</taxon>
    </lineage>
</organism>
<reference evidence="2 3" key="1">
    <citation type="submission" date="2015-08" db="EMBL/GenBank/DDBJ databases">
        <authorList>
            <person name="Babu N.S."/>
            <person name="Beckwith C.J."/>
            <person name="Beseler K.G."/>
            <person name="Brison A."/>
            <person name="Carone J.V."/>
            <person name="Caskin T.P."/>
            <person name="Diamond M."/>
            <person name="Durham M.E."/>
            <person name="Foxe J.M."/>
            <person name="Go M."/>
            <person name="Henderson B.A."/>
            <person name="Jones I.B."/>
            <person name="McGettigan J.A."/>
            <person name="Micheletti S.J."/>
            <person name="Nasrallah M.E."/>
            <person name="Ortiz D."/>
            <person name="Piller C.R."/>
            <person name="Privatt S.R."/>
            <person name="Schneider S.L."/>
            <person name="Sharp S."/>
            <person name="Smith T.C."/>
            <person name="Stanton J.D."/>
            <person name="Ullery H.E."/>
            <person name="Wilson R.J."/>
            <person name="Serrano M.G."/>
            <person name="Buck G."/>
            <person name="Lee V."/>
            <person name="Wang Y."/>
            <person name="Carvalho R."/>
            <person name="Voegtly L."/>
            <person name="Shi R."/>
            <person name="Duckworth R."/>
            <person name="Johnson A."/>
            <person name="Loviza R."/>
            <person name="Walstead R."/>
            <person name="Shah Z."/>
            <person name="Kiflezghi M."/>
            <person name="Wade K."/>
            <person name="Ball S.L."/>
            <person name="Bradley K.W."/>
            <person name="Asai D.J."/>
            <person name="Bowman C.A."/>
            <person name="Russell D.A."/>
            <person name="Pope W.H."/>
            <person name="Jacobs-Sera D."/>
            <person name="Hendrix R.W."/>
            <person name="Hatfull G.F."/>
        </authorList>
    </citation>
    <scope>NUCLEOTIDE SEQUENCE [LARGE SCALE GENOMIC DNA]</scope>
    <source>
        <strain evidence="2 3">DSM 27648</strain>
    </source>
</reference>